<proteinExistence type="predicted"/>
<accession>A0A915YEJ5</accession>
<protein>
    <submittedName>
        <fullName evidence="1">Uncharacterized protein</fullName>
    </submittedName>
</protein>
<dbReference type="EMBL" id="AP026867">
    <property type="protein sequence ID" value="BDS11599.1"/>
    <property type="molecule type" value="Genomic_DNA"/>
</dbReference>
<gene>
    <name evidence="1" type="ORF">AsAng_0023130</name>
</gene>
<dbReference type="KEGG" id="aup:AsAng_0023130"/>
<sequence>MNVTPFLIKKVEYNLMKWIEVLLYRLYILEGLGIMDFKCFFLQQNKFSLIYNKMQGLYEYFLFQYINVIFNKINYSLLIAFHLSIEILYNPYQHAILDLDLKKILIN</sequence>
<reference evidence="1" key="1">
    <citation type="submission" date="2022-09" db="EMBL/GenBank/DDBJ databases">
        <title>Aureispira anguillicida sp. nov., isolated from Leptocephalus of Japanese eel Anguilla japonica.</title>
        <authorList>
            <person name="Yuasa K."/>
            <person name="Mekata T."/>
            <person name="Ikunari K."/>
        </authorList>
    </citation>
    <scope>NUCLEOTIDE SEQUENCE</scope>
    <source>
        <strain evidence="1">EL160426</strain>
    </source>
</reference>
<keyword evidence="2" id="KW-1185">Reference proteome</keyword>
<name>A0A915YEJ5_9BACT</name>
<organism evidence="1 2">
    <name type="scientific">Aureispira anguillae</name>
    <dbReference type="NCBI Taxonomy" id="2864201"/>
    <lineage>
        <taxon>Bacteria</taxon>
        <taxon>Pseudomonadati</taxon>
        <taxon>Bacteroidota</taxon>
        <taxon>Saprospiria</taxon>
        <taxon>Saprospirales</taxon>
        <taxon>Saprospiraceae</taxon>
        <taxon>Aureispira</taxon>
    </lineage>
</organism>
<dbReference type="AlphaFoldDB" id="A0A915YEJ5"/>
<evidence type="ECO:0000313" key="2">
    <source>
        <dbReference type="Proteomes" id="UP001060919"/>
    </source>
</evidence>
<evidence type="ECO:0000313" key="1">
    <source>
        <dbReference type="EMBL" id="BDS11599.1"/>
    </source>
</evidence>
<dbReference type="Proteomes" id="UP001060919">
    <property type="component" value="Chromosome"/>
</dbReference>